<protein>
    <recommendedName>
        <fullName evidence="5">Rho GDP-dissociation inhibitor</fullName>
    </recommendedName>
</protein>
<name>A0A4P9X0M4_9FUNG</name>
<evidence type="ECO:0000256" key="3">
    <source>
        <dbReference type="ARBA" id="ARBA00022490"/>
    </source>
</evidence>
<evidence type="ECO:0000256" key="5">
    <source>
        <dbReference type="ARBA" id="ARBA00071407"/>
    </source>
</evidence>
<dbReference type="STRING" id="1555241.A0A4P9X0M4"/>
<organism evidence="7 9">
    <name type="scientific">Caulochytrium protostelioides</name>
    <dbReference type="NCBI Taxonomy" id="1555241"/>
    <lineage>
        <taxon>Eukaryota</taxon>
        <taxon>Fungi</taxon>
        <taxon>Fungi incertae sedis</taxon>
        <taxon>Chytridiomycota</taxon>
        <taxon>Chytridiomycota incertae sedis</taxon>
        <taxon>Chytridiomycetes</taxon>
        <taxon>Caulochytriales</taxon>
        <taxon>Caulochytriaceae</taxon>
        <taxon>Caulochytrium</taxon>
    </lineage>
</organism>
<reference evidence="6" key="3">
    <citation type="submission" date="2018-08" db="EMBL/GenBank/DDBJ databases">
        <title>Leveraging single-cell genomics to expand the Fungal Tree of Life.</title>
        <authorList>
            <consortium name="DOE Joint Genome Institute"/>
            <person name="Ahrendt S.R."/>
            <person name="Quandt C.A."/>
            <person name="Ciobanu D."/>
            <person name="Clum A."/>
            <person name="Salamov A."/>
            <person name="Andreopoulos B."/>
            <person name="Cheng J.-F."/>
            <person name="Woyke T."/>
            <person name="Pelin A."/>
            <person name="Henrissat B."/>
            <person name="Reynolds N."/>
            <person name="Benny G.L."/>
            <person name="Smith M.E."/>
            <person name="James T.Y."/>
            <person name="Grigoriev I.V."/>
        </authorList>
    </citation>
    <scope>NUCLEOTIDE SEQUENCE</scope>
    <source>
        <strain evidence="6">ATCC 52028</strain>
    </source>
</reference>
<sequence>MSDEELTATQTAGYKPGEKKTVAELAQLDANDESLRKWKESLGLKSDAAPGAASGDSRKVIITSFALQVAGRPDVVLDVSTPAKVAELAKQNIVIKESVEYRLKVQFRIQNDVVSGLKYLQLVKRGPIRDRMEEMLGSYGPSPEPYEKRFLPEEAPSGLLARGTYYVKSKFVDDDGVVHLEWDWQFSIKKDWE</sequence>
<dbReference type="OrthoDB" id="1683373at2759"/>
<dbReference type="InterPro" id="IPR000406">
    <property type="entry name" value="Rho_GDI"/>
</dbReference>
<dbReference type="SUPFAM" id="SSF81296">
    <property type="entry name" value="E set domains"/>
    <property type="match status" value="1"/>
</dbReference>
<dbReference type="InterPro" id="IPR024792">
    <property type="entry name" value="RhoGDI_dom_sf"/>
</dbReference>
<proteinExistence type="inferred from homology"/>
<keyword evidence="9" id="KW-1185">Reference proteome</keyword>
<evidence type="ECO:0000313" key="6">
    <source>
        <dbReference type="EMBL" id="RKO97000.1"/>
    </source>
</evidence>
<dbReference type="EMBL" id="ML009471">
    <property type="protein sequence ID" value="RKO97000.1"/>
    <property type="molecule type" value="Genomic_DNA"/>
</dbReference>
<comment type="function">
    <text evidence="4">Regulates the GDP/GTP exchange reaction of the Rho proteins by inhibiting the dissociation of GDP from them, and the subsequent binding of GTP to them.</text>
</comment>
<dbReference type="EMBL" id="ML014528">
    <property type="protein sequence ID" value="RKO98273.1"/>
    <property type="molecule type" value="Genomic_DNA"/>
</dbReference>
<accession>A0A4P9X0M4</accession>
<gene>
    <name evidence="6" type="ORF">CAUPRSCDRAFT_7168</name>
    <name evidence="7" type="ORF">CXG81DRAFT_28891</name>
</gene>
<reference evidence="8 9" key="1">
    <citation type="journal article" date="2018" name="Nat. Microbiol.">
        <title>Leveraging single-cell genomics to expand the fungal tree of life.</title>
        <authorList>
            <person name="Ahrendt S.R."/>
            <person name="Quandt C.A."/>
            <person name="Ciobanu D."/>
            <person name="Clum A."/>
            <person name="Salamov A."/>
            <person name="Andreopoulos B."/>
            <person name="Cheng J.F."/>
            <person name="Woyke T."/>
            <person name="Pelin A."/>
            <person name="Henrissat B."/>
            <person name="Reynolds N.K."/>
            <person name="Benny G.L."/>
            <person name="Smith M.E."/>
            <person name="James T.Y."/>
            <person name="Grigoriev I.V."/>
        </authorList>
    </citation>
    <scope>NUCLEOTIDE SEQUENCE [LARGE SCALE GENOMIC DNA]</scope>
    <source>
        <strain evidence="8 9">ATCC 52028</strain>
    </source>
</reference>
<comment type="subcellular location">
    <subcellularLocation>
        <location evidence="1">Cytoplasm</location>
    </subcellularLocation>
</comment>
<dbReference type="Pfam" id="PF02115">
    <property type="entry name" value="Rho_GDI"/>
    <property type="match status" value="1"/>
</dbReference>
<dbReference type="Proteomes" id="UP000268535">
    <property type="component" value="Unassembled WGS sequence"/>
</dbReference>
<dbReference type="FunFam" id="2.70.50.30:FF:000001">
    <property type="entry name" value="Rho GDP-dissociation inhibitor 1"/>
    <property type="match status" value="1"/>
</dbReference>
<reference evidence="7" key="2">
    <citation type="submission" date="2018-04" db="EMBL/GenBank/DDBJ databases">
        <title>Leveraging single-cell genomics to expand the Fungal Tree of Life.</title>
        <authorList>
            <consortium name="DOE Joint Genome Institute"/>
            <person name="Ahrendt S.R."/>
            <person name="Quandt C.A."/>
            <person name="Ciobanu D."/>
            <person name="Clum A."/>
            <person name="Salamov A."/>
            <person name="Andreopoulos B."/>
            <person name="Cheng J.-F."/>
            <person name="Woyke T."/>
            <person name="Pelin A."/>
            <person name="Henrissat B."/>
            <person name="Benny G.L."/>
            <person name="Smith M.E."/>
            <person name="James T.Y."/>
            <person name="Grigoriev I.V."/>
        </authorList>
    </citation>
    <scope>NUCLEOTIDE SEQUENCE</scope>
    <source>
        <strain evidence="7">ATCC 52028</strain>
    </source>
</reference>
<keyword evidence="3" id="KW-0963">Cytoplasm</keyword>
<evidence type="ECO:0000313" key="9">
    <source>
        <dbReference type="Proteomes" id="UP000274922"/>
    </source>
</evidence>
<dbReference type="Gene3D" id="2.70.50.30">
    <property type="entry name" value="Coagulation Factor XIII, subunit A, domain 1"/>
    <property type="match status" value="1"/>
</dbReference>
<evidence type="ECO:0000313" key="7">
    <source>
        <dbReference type="EMBL" id="RKO98273.1"/>
    </source>
</evidence>
<dbReference type="InterPro" id="IPR014756">
    <property type="entry name" value="Ig_E-set"/>
</dbReference>
<evidence type="ECO:0000313" key="8">
    <source>
        <dbReference type="Proteomes" id="UP000268535"/>
    </source>
</evidence>
<comment type="similarity">
    <text evidence="2">Belongs to the Rho GDI family.</text>
</comment>
<dbReference type="GO" id="GO:0005829">
    <property type="term" value="C:cytosol"/>
    <property type="evidence" value="ECO:0007669"/>
    <property type="project" value="TreeGrafter"/>
</dbReference>
<dbReference type="AlphaFoldDB" id="A0A4P9X0M4"/>
<dbReference type="GO" id="GO:0007266">
    <property type="term" value="P:Rho protein signal transduction"/>
    <property type="evidence" value="ECO:0007669"/>
    <property type="project" value="InterPro"/>
</dbReference>
<dbReference type="Proteomes" id="UP000274922">
    <property type="component" value="Unassembled WGS sequence"/>
</dbReference>
<evidence type="ECO:0000256" key="2">
    <source>
        <dbReference type="ARBA" id="ARBA00009758"/>
    </source>
</evidence>
<dbReference type="GO" id="GO:0005094">
    <property type="term" value="F:Rho GDP-dissociation inhibitor activity"/>
    <property type="evidence" value="ECO:0007669"/>
    <property type="project" value="InterPro"/>
</dbReference>
<dbReference type="PANTHER" id="PTHR10980:SF3">
    <property type="entry name" value="LD16419P"/>
    <property type="match status" value="1"/>
</dbReference>
<dbReference type="PANTHER" id="PTHR10980">
    <property type="entry name" value="RHO GDP-DISSOCIATION INHIBITOR"/>
    <property type="match status" value="1"/>
</dbReference>
<evidence type="ECO:0000256" key="4">
    <source>
        <dbReference type="ARBA" id="ARBA00054143"/>
    </source>
</evidence>
<dbReference type="GO" id="GO:0016020">
    <property type="term" value="C:membrane"/>
    <property type="evidence" value="ECO:0007669"/>
    <property type="project" value="TreeGrafter"/>
</dbReference>
<evidence type="ECO:0000256" key="1">
    <source>
        <dbReference type="ARBA" id="ARBA00004496"/>
    </source>
</evidence>